<feature type="non-terminal residue" evidence="1">
    <location>
        <position position="1"/>
    </location>
</feature>
<feature type="non-terminal residue" evidence="1">
    <location>
        <position position="81"/>
    </location>
</feature>
<proteinExistence type="predicted"/>
<organism evidence="1">
    <name type="scientific">Salvia virus</name>
    <dbReference type="NCBI Taxonomy" id="1417309"/>
    <lineage>
        <taxon>Viruses</taxon>
    </lineage>
</organism>
<keyword evidence="1" id="KW-0548">Nucleotidyltransferase</keyword>
<keyword evidence="1" id="KW-0696">RNA-directed RNA polymerase</keyword>
<reference evidence="1" key="1">
    <citation type="submission" date="2013-07" db="EMBL/GenBank/DDBJ databases">
        <title>Genomic characterization of AAV1 and evidence of other flexiviruses in Oklahoma Tallgrass Prairie Preserve revealed by sequence analysis and genomic organization.</title>
        <authorList>
            <person name="Dutta M."/>
            <person name="Sokhandan Bashir N."/>
            <person name="Melcher U."/>
        </authorList>
    </citation>
    <scope>NUCLEOTIDE SEQUENCE</scope>
    <source>
        <strain evidence="1">05TGP00153C</strain>
    </source>
</reference>
<keyword evidence="1" id="KW-0808">Transferase</keyword>
<sequence>TFSHKRAAAFSSDVKNNRVGLATRNQPLEWKQTFHARCENGPRTLPTVVIHGRWDPAKVTFSKLFLQEQEKNYDQISIVTP</sequence>
<dbReference type="EMBL" id="KF421931">
    <property type="protein sequence ID" value="AHB87067.1"/>
    <property type="molecule type" value="Genomic_RNA"/>
</dbReference>
<evidence type="ECO:0000313" key="1">
    <source>
        <dbReference type="EMBL" id="AHB87067.1"/>
    </source>
</evidence>
<dbReference type="GO" id="GO:0003968">
    <property type="term" value="F:RNA-directed RNA polymerase activity"/>
    <property type="evidence" value="ECO:0007669"/>
    <property type="project" value="UniProtKB-KW"/>
</dbReference>
<accession>V5V3B8</accession>
<protein>
    <submittedName>
        <fullName evidence="1">Putative RNA-dependent RNA polymerase</fullName>
    </submittedName>
</protein>
<name>V5V3B8_9VIRU</name>